<dbReference type="Gene3D" id="3.40.50.300">
    <property type="entry name" value="P-loop containing nucleotide triphosphate hydrolases"/>
    <property type="match status" value="1"/>
</dbReference>
<dbReference type="EMBL" id="VLLL01000005">
    <property type="protein sequence ID" value="TWJ15940.1"/>
    <property type="molecule type" value="Genomic_DNA"/>
</dbReference>
<proteinExistence type="predicted"/>
<dbReference type="AlphaFoldDB" id="A0A562VDJ1"/>
<dbReference type="PROSITE" id="PS50868">
    <property type="entry name" value="POST_SET"/>
    <property type="match status" value="1"/>
</dbReference>
<evidence type="ECO:0000313" key="2">
    <source>
        <dbReference type="EMBL" id="TWJ15940.1"/>
    </source>
</evidence>
<evidence type="ECO:0000259" key="1">
    <source>
        <dbReference type="PROSITE" id="PS50868"/>
    </source>
</evidence>
<dbReference type="Proteomes" id="UP000321617">
    <property type="component" value="Unassembled WGS sequence"/>
</dbReference>
<dbReference type="SUPFAM" id="SSF52540">
    <property type="entry name" value="P-loop containing nucleoside triphosphate hydrolases"/>
    <property type="match status" value="1"/>
</dbReference>
<name>A0A562VDJ1_9ACTN</name>
<reference evidence="2 3" key="1">
    <citation type="journal article" date="2013" name="Stand. Genomic Sci.">
        <title>Genomic Encyclopedia of Type Strains, Phase I: The one thousand microbial genomes (KMG-I) project.</title>
        <authorList>
            <person name="Kyrpides N.C."/>
            <person name="Woyke T."/>
            <person name="Eisen J.A."/>
            <person name="Garrity G."/>
            <person name="Lilburn T.G."/>
            <person name="Beck B.J."/>
            <person name="Whitman W.B."/>
            <person name="Hugenholtz P."/>
            <person name="Klenk H.P."/>
        </authorList>
    </citation>
    <scope>NUCLEOTIDE SEQUENCE [LARGE SCALE GENOMIC DNA]</scope>
    <source>
        <strain evidence="2 3">DSM 45044</strain>
    </source>
</reference>
<evidence type="ECO:0000313" key="3">
    <source>
        <dbReference type="Proteomes" id="UP000321617"/>
    </source>
</evidence>
<dbReference type="InterPro" id="IPR003616">
    <property type="entry name" value="Post-SET_dom"/>
</dbReference>
<feature type="domain" description="Post-SET" evidence="1">
    <location>
        <begin position="231"/>
        <end position="247"/>
    </location>
</feature>
<protein>
    <recommendedName>
        <fullName evidence="1">Post-SET domain-containing protein</fullName>
    </recommendedName>
</protein>
<gene>
    <name evidence="2" type="ORF">LX16_1660</name>
</gene>
<dbReference type="InterPro" id="IPR027417">
    <property type="entry name" value="P-loop_NTPase"/>
</dbReference>
<comment type="caution">
    <text evidence="2">The sequence shown here is derived from an EMBL/GenBank/DDBJ whole genome shotgun (WGS) entry which is preliminary data.</text>
</comment>
<sequence>MYIEPMTREPTLWIGGAPGSGKTTAAATLAVRHGLHRYHADTRTWDHRARAVAAGNPHAIRWEELTPAQRLDRPLDDLFDMWLHEERADMIAHDAATSPTPLVVEGTPVIPRVTGRHAVWLLIEPALQRHRLTRRGVGDAHLRLYLHLGAHITAQVHAAAAPHITVTPDTTPGQVVAALETHFRDVLTHLPPVTPPMRAALTREANRAVALQYRQFCRRPWNDHTPDRLTAEFECECGGRDCRRVLRLPADHTGPIRAPGHTPVGNVGPPA</sequence>
<keyword evidence="3" id="KW-1185">Reference proteome</keyword>
<accession>A0A562VDJ1</accession>
<organism evidence="2 3">
    <name type="scientific">Stackebrandtia albiflava</name>
    <dbReference type="NCBI Taxonomy" id="406432"/>
    <lineage>
        <taxon>Bacteria</taxon>
        <taxon>Bacillati</taxon>
        <taxon>Actinomycetota</taxon>
        <taxon>Actinomycetes</taxon>
        <taxon>Glycomycetales</taxon>
        <taxon>Glycomycetaceae</taxon>
        <taxon>Stackebrandtia</taxon>
    </lineage>
</organism>